<proteinExistence type="predicted"/>
<dbReference type="InterPro" id="IPR050400">
    <property type="entry name" value="Bact_Cytoskel_RodZ"/>
</dbReference>
<name>A0A367S0F0_9NOSO</name>
<keyword evidence="1" id="KW-0175">Coiled coil</keyword>
<feature type="transmembrane region" description="Helical" evidence="3">
    <location>
        <begin position="284"/>
        <end position="304"/>
    </location>
</feature>
<evidence type="ECO:0000313" key="4">
    <source>
        <dbReference type="EMBL" id="RCJ42288.1"/>
    </source>
</evidence>
<feature type="compositionally biased region" description="Low complexity" evidence="2">
    <location>
        <begin position="323"/>
        <end position="334"/>
    </location>
</feature>
<gene>
    <name evidence="4" type="ORF">A6770_07965</name>
</gene>
<dbReference type="PANTHER" id="PTHR34475:SF1">
    <property type="entry name" value="CYTOSKELETON PROTEIN RODZ"/>
    <property type="match status" value="1"/>
</dbReference>
<dbReference type="Gene3D" id="1.10.260.40">
    <property type="entry name" value="lambda repressor-like DNA-binding domains"/>
    <property type="match status" value="1"/>
</dbReference>
<keyword evidence="3" id="KW-1133">Transmembrane helix</keyword>
<dbReference type="AlphaFoldDB" id="A0A367S0F0"/>
<comment type="caution">
    <text evidence="4">The sequence shown here is derived from an EMBL/GenBank/DDBJ whole genome shotgun (WGS) entry which is preliminary data.</text>
</comment>
<feature type="compositionally biased region" description="Polar residues" evidence="2">
    <location>
        <begin position="134"/>
        <end position="149"/>
    </location>
</feature>
<sequence>MTITSTYLLKIAENHTIEISQDELRSLLGEIEAELHRSTVYRRAVARLQKLLGSSSEQAKILFKAVGREAIGLAFQQFAQHQQVADIHQHSDVATNVEQENTSDLSSCIASVKLHSLKNSANPSNESVALPPQVTRNTTTNPAKNSENSTPVATAMKWLKPNKKPSKTEIAKQIAAEQRLEQLRQIAQQLKQARESQNLSLSQLNIYTHIPIHQMEAVENCSAELLAEDVIVRGFIRLMGNALGLNGTILAASLPAPDTMKSVLPSWSESKNISGKLAVDIRPIHLYVGYTALVAGAVGGLSLISQQANADRAMNPDSVIPPSSSLSQSSQKSESTAKPGLKSSHIGISVGTDIAPPEAL</sequence>
<feature type="region of interest" description="Disordered" evidence="2">
    <location>
        <begin position="120"/>
        <end position="149"/>
    </location>
</feature>
<organism evidence="4 5">
    <name type="scientific">Nostoc minutum NIES-26</name>
    <dbReference type="NCBI Taxonomy" id="1844469"/>
    <lineage>
        <taxon>Bacteria</taxon>
        <taxon>Bacillati</taxon>
        <taxon>Cyanobacteriota</taxon>
        <taxon>Cyanophyceae</taxon>
        <taxon>Nostocales</taxon>
        <taxon>Nostocaceae</taxon>
        <taxon>Nostoc</taxon>
    </lineage>
</organism>
<keyword evidence="3" id="KW-0812">Transmembrane</keyword>
<protein>
    <recommendedName>
        <fullName evidence="6">Helix-turn-helix domain-containing protein</fullName>
    </recommendedName>
</protein>
<evidence type="ECO:0008006" key="6">
    <source>
        <dbReference type="Google" id="ProtNLM"/>
    </source>
</evidence>
<keyword evidence="5" id="KW-1185">Reference proteome</keyword>
<evidence type="ECO:0000256" key="3">
    <source>
        <dbReference type="SAM" id="Phobius"/>
    </source>
</evidence>
<feature type="region of interest" description="Disordered" evidence="2">
    <location>
        <begin position="313"/>
        <end position="360"/>
    </location>
</feature>
<feature type="coiled-coil region" evidence="1">
    <location>
        <begin position="173"/>
        <end position="200"/>
    </location>
</feature>
<dbReference type="InterPro" id="IPR010982">
    <property type="entry name" value="Lambda_DNA-bd_dom_sf"/>
</dbReference>
<dbReference type="PANTHER" id="PTHR34475">
    <property type="match status" value="1"/>
</dbReference>
<dbReference type="EMBL" id="LXQD01000012">
    <property type="protein sequence ID" value="RCJ42288.1"/>
    <property type="molecule type" value="Genomic_DNA"/>
</dbReference>
<dbReference type="Proteomes" id="UP000252107">
    <property type="component" value="Unassembled WGS sequence"/>
</dbReference>
<reference evidence="4" key="1">
    <citation type="submission" date="2016-04" db="EMBL/GenBank/DDBJ databases">
        <authorList>
            <person name="Tabuchi Yagui T.R."/>
        </authorList>
    </citation>
    <scope>NUCLEOTIDE SEQUENCE [LARGE SCALE GENOMIC DNA]</scope>
    <source>
        <strain evidence="4">NIES-26</strain>
    </source>
</reference>
<evidence type="ECO:0000256" key="2">
    <source>
        <dbReference type="SAM" id="MobiDB-lite"/>
    </source>
</evidence>
<evidence type="ECO:0000313" key="5">
    <source>
        <dbReference type="Proteomes" id="UP000252107"/>
    </source>
</evidence>
<evidence type="ECO:0000256" key="1">
    <source>
        <dbReference type="SAM" id="Coils"/>
    </source>
</evidence>
<dbReference type="GO" id="GO:0003677">
    <property type="term" value="F:DNA binding"/>
    <property type="evidence" value="ECO:0007669"/>
    <property type="project" value="InterPro"/>
</dbReference>
<keyword evidence="3" id="KW-0472">Membrane</keyword>
<accession>A0A367S0F0</accession>
<dbReference type="Pfam" id="PF13413">
    <property type="entry name" value="HTH_25"/>
    <property type="match status" value="1"/>
</dbReference>